<dbReference type="Gene3D" id="3.40.50.300">
    <property type="entry name" value="P-loop containing nucleotide triphosphate hydrolases"/>
    <property type="match status" value="1"/>
</dbReference>
<evidence type="ECO:0000313" key="5">
    <source>
        <dbReference type="EMBL" id="CAF1324103.1"/>
    </source>
</evidence>
<sequence>MREVLHNNKTITLPEIVVVGEQSVGKSSVLEAISGVQLPRAQDMCTRCPLELRMKTTTKNEYATIRSCEEKQVTRLNDLSKVAEAVQNFTVKIAGEGKNISSIPIILTVYKRNIPYDLTLIDLPGIIRYTDSLQASNIYDQIVTLIKKYIKPKTAIVLHVIQSSVDFATSDTMNIAKEFDPQCERQLIAASKIDKFDKGIAEKLLGRGVGGLSLRLGCVAVRNRTPEELEKNISSEEMKQIEANFFNKHPEEFDRVPDEYKGTEQLVKRLVHIQQERIQSTFPELLEQLKKQIRLDRAELKQIPAALTTEKECSEKYRTMIEITRLPPVCLEFVQCLYNYLTQVLLRLFDEIFSDRFSRLINRLKEIIENSVNDAKEQCCARIQEILEMEQRIFTLNHYYMDTVNQVKQKKSAPSTTIANRVSANNSSSFPFGQPSIQPTSIPAANESVTNEAQAAFDIQAALHAYSKVVRKRLTDVISQTCYYHYITQSALIIDQKLANAFSSSDLIRAMREPSEQTTRRNNLMRSIRACEEALRIATEQL</sequence>
<dbReference type="PANTHER" id="PTHR11566:SF173">
    <property type="entry name" value="DYNAMIN-RELATED PROTEIN 4C"/>
    <property type="match status" value="1"/>
</dbReference>
<dbReference type="CDD" id="cd08771">
    <property type="entry name" value="DLP_1"/>
    <property type="match status" value="1"/>
</dbReference>
<feature type="domain" description="Dynamin-type G" evidence="4">
    <location>
        <begin position="10"/>
        <end position="283"/>
    </location>
</feature>
<dbReference type="InterPro" id="IPR022812">
    <property type="entry name" value="Dynamin"/>
</dbReference>
<dbReference type="GO" id="GO:0016020">
    <property type="term" value="C:membrane"/>
    <property type="evidence" value="ECO:0007669"/>
    <property type="project" value="TreeGrafter"/>
</dbReference>
<proteinExistence type="predicted"/>
<protein>
    <submittedName>
        <fullName evidence="5">Uncharacterized protein</fullName>
    </submittedName>
</protein>
<dbReference type="OrthoDB" id="5061070at2759"/>
<feature type="domain" description="GED" evidence="3">
    <location>
        <begin position="456"/>
        <end position="542"/>
    </location>
</feature>
<reference evidence="5" key="1">
    <citation type="submission" date="2021-02" db="EMBL/GenBank/DDBJ databases">
        <authorList>
            <person name="Nowell W R."/>
        </authorList>
    </citation>
    <scope>NUCLEOTIDE SEQUENCE</scope>
</reference>
<organism evidence="5 6">
    <name type="scientific">Rotaria sordida</name>
    <dbReference type="NCBI Taxonomy" id="392033"/>
    <lineage>
        <taxon>Eukaryota</taxon>
        <taxon>Metazoa</taxon>
        <taxon>Spiralia</taxon>
        <taxon>Gnathifera</taxon>
        <taxon>Rotifera</taxon>
        <taxon>Eurotatoria</taxon>
        <taxon>Bdelloidea</taxon>
        <taxon>Philodinida</taxon>
        <taxon>Philodinidae</taxon>
        <taxon>Rotaria</taxon>
    </lineage>
</organism>
<dbReference type="SMART" id="SM00053">
    <property type="entry name" value="DYNc"/>
    <property type="match status" value="1"/>
</dbReference>
<dbReference type="PROSITE" id="PS51388">
    <property type="entry name" value="GED"/>
    <property type="match status" value="1"/>
</dbReference>
<evidence type="ECO:0000259" key="4">
    <source>
        <dbReference type="PROSITE" id="PS51718"/>
    </source>
</evidence>
<name>A0A815FDW0_9BILA</name>
<dbReference type="PROSITE" id="PS51718">
    <property type="entry name" value="G_DYNAMIN_2"/>
    <property type="match status" value="1"/>
</dbReference>
<evidence type="ECO:0000256" key="2">
    <source>
        <dbReference type="ARBA" id="ARBA00023134"/>
    </source>
</evidence>
<dbReference type="GO" id="GO:0005874">
    <property type="term" value="C:microtubule"/>
    <property type="evidence" value="ECO:0007669"/>
    <property type="project" value="TreeGrafter"/>
</dbReference>
<dbReference type="GO" id="GO:0005525">
    <property type="term" value="F:GTP binding"/>
    <property type="evidence" value="ECO:0007669"/>
    <property type="project" value="InterPro"/>
</dbReference>
<dbReference type="GO" id="GO:0008017">
    <property type="term" value="F:microtubule binding"/>
    <property type="evidence" value="ECO:0007669"/>
    <property type="project" value="TreeGrafter"/>
</dbReference>
<dbReference type="InterPro" id="IPR001401">
    <property type="entry name" value="Dynamin_GTPase"/>
</dbReference>
<dbReference type="AlphaFoldDB" id="A0A815FDW0"/>
<dbReference type="InterPro" id="IPR003130">
    <property type="entry name" value="GED"/>
</dbReference>
<dbReference type="Pfam" id="PF00350">
    <property type="entry name" value="Dynamin_N"/>
    <property type="match status" value="1"/>
</dbReference>
<dbReference type="EMBL" id="CAJNOO010003199">
    <property type="protein sequence ID" value="CAF1324103.1"/>
    <property type="molecule type" value="Genomic_DNA"/>
</dbReference>
<dbReference type="SUPFAM" id="SSF52540">
    <property type="entry name" value="P-loop containing nucleoside triphosphate hydrolases"/>
    <property type="match status" value="1"/>
</dbReference>
<evidence type="ECO:0000259" key="3">
    <source>
        <dbReference type="PROSITE" id="PS51388"/>
    </source>
</evidence>
<keyword evidence="2" id="KW-0342">GTP-binding</keyword>
<dbReference type="InterPro" id="IPR020850">
    <property type="entry name" value="GED_dom"/>
</dbReference>
<comment type="caution">
    <text evidence="5">The sequence shown here is derived from an EMBL/GenBank/DDBJ whole genome shotgun (WGS) entry which is preliminary data.</text>
</comment>
<gene>
    <name evidence="5" type="ORF">RFH988_LOCUS30907</name>
</gene>
<evidence type="ECO:0000256" key="1">
    <source>
        <dbReference type="ARBA" id="ARBA00022741"/>
    </source>
</evidence>
<dbReference type="InterPro" id="IPR000375">
    <property type="entry name" value="Dynamin_stalk"/>
</dbReference>
<dbReference type="InterPro" id="IPR030381">
    <property type="entry name" value="G_DYNAMIN_dom"/>
</dbReference>
<dbReference type="InterPro" id="IPR027417">
    <property type="entry name" value="P-loop_NTPase"/>
</dbReference>
<dbReference type="GO" id="GO:0003924">
    <property type="term" value="F:GTPase activity"/>
    <property type="evidence" value="ECO:0007669"/>
    <property type="project" value="InterPro"/>
</dbReference>
<dbReference type="GO" id="GO:0005737">
    <property type="term" value="C:cytoplasm"/>
    <property type="evidence" value="ECO:0007669"/>
    <property type="project" value="TreeGrafter"/>
</dbReference>
<evidence type="ECO:0000313" key="6">
    <source>
        <dbReference type="Proteomes" id="UP000663882"/>
    </source>
</evidence>
<dbReference type="Pfam" id="PF01031">
    <property type="entry name" value="Dynamin_M"/>
    <property type="match status" value="1"/>
</dbReference>
<dbReference type="PANTHER" id="PTHR11566">
    <property type="entry name" value="DYNAMIN"/>
    <property type="match status" value="1"/>
</dbReference>
<dbReference type="Pfam" id="PF02212">
    <property type="entry name" value="GED"/>
    <property type="match status" value="1"/>
</dbReference>
<accession>A0A815FDW0</accession>
<keyword evidence="1" id="KW-0547">Nucleotide-binding</keyword>
<dbReference type="PRINTS" id="PR00195">
    <property type="entry name" value="DYNAMIN"/>
</dbReference>
<dbReference type="Proteomes" id="UP000663882">
    <property type="component" value="Unassembled WGS sequence"/>
</dbReference>
<dbReference type="InterPro" id="IPR045063">
    <property type="entry name" value="Dynamin_N"/>
</dbReference>